<keyword evidence="2" id="KW-1185">Reference proteome</keyword>
<dbReference type="EMBL" id="BPFH01000002">
    <property type="protein sequence ID" value="GIT94512.1"/>
    <property type="molecule type" value="Genomic_DNA"/>
</dbReference>
<accession>A0ABQ4NK83</accession>
<gene>
    <name evidence="1" type="ORF">JANAI62_11350</name>
</gene>
<sequence>MKMSRGVKIGLGLSLALNAVVIAAIVGALIVSSPKDRRGGGFGRGGPPEIQAFARALDEPRRDALRTRLRNDPILREGRTRLRLSREAVVTALEADPFDPEELSAAFARLRETQADLTARGSVALATIIGDLTPAERAALADALRDAIGRRGRP</sequence>
<name>A0ABQ4NK83_9RHOB</name>
<organism evidence="1 2">
    <name type="scientific">Jannaschia pagri</name>
    <dbReference type="NCBI Taxonomy" id="2829797"/>
    <lineage>
        <taxon>Bacteria</taxon>
        <taxon>Pseudomonadati</taxon>
        <taxon>Pseudomonadota</taxon>
        <taxon>Alphaproteobacteria</taxon>
        <taxon>Rhodobacterales</taxon>
        <taxon>Roseobacteraceae</taxon>
        <taxon>Jannaschia</taxon>
    </lineage>
</organism>
<dbReference type="Pfam" id="PF13801">
    <property type="entry name" value="Metal_resist"/>
    <property type="match status" value="1"/>
</dbReference>
<protein>
    <recommendedName>
        <fullName evidence="3">Heavy-metal resistance</fullName>
    </recommendedName>
</protein>
<evidence type="ECO:0008006" key="3">
    <source>
        <dbReference type="Google" id="ProtNLM"/>
    </source>
</evidence>
<evidence type="ECO:0000313" key="1">
    <source>
        <dbReference type="EMBL" id="GIT94512.1"/>
    </source>
</evidence>
<dbReference type="RefSeq" id="WP_220748041.1">
    <property type="nucleotide sequence ID" value="NZ_BPFH01000002.1"/>
</dbReference>
<reference evidence="1 2" key="1">
    <citation type="submission" date="2021-05" db="EMBL/GenBank/DDBJ databases">
        <title>Bacteria Genome sequencing.</title>
        <authorList>
            <person name="Takabe Y."/>
            <person name="Nakajima Y."/>
            <person name="Suzuki S."/>
            <person name="Shiozaki T."/>
        </authorList>
    </citation>
    <scope>NUCLEOTIDE SEQUENCE [LARGE SCALE GENOMIC DNA]</scope>
    <source>
        <strain evidence="1 2">AI_62</strain>
    </source>
</reference>
<dbReference type="Proteomes" id="UP000786693">
    <property type="component" value="Unassembled WGS sequence"/>
</dbReference>
<proteinExistence type="predicted"/>
<evidence type="ECO:0000313" key="2">
    <source>
        <dbReference type="Proteomes" id="UP000786693"/>
    </source>
</evidence>
<dbReference type="InterPro" id="IPR025961">
    <property type="entry name" value="Metal_resist"/>
</dbReference>
<comment type="caution">
    <text evidence="1">The sequence shown here is derived from an EMBL/GenBank/DDBJ whole genome shotgun (WGS) entry which is preliminary data.</text>
</comment>